<name>A3IIF3_9CHRO</name>
<gene>
    <name evidence="1" type="ORF">CY0110_17357</name>
</gene>
<dbReference type="AlphaFoldDB" id="A3IIF3"/>
<organism evidence="1 2">
    <name type="scientific">Crocosphaera chwakensis CCY0110</name>
    <dbReference type="NCBI Taxonomy" id="391612"/>
    <lineage>
        <taxon>Bacteria</taxon>
        <taxon>Bacillati</taxon>
        <taxon>Cyanobacteriota</taxon>
        <taxon>Cyanophyceae</taxon>
        <taxon>Oscillatoriophycideae</taxon>
        <taxon>Chroococcales</taxon>
        <taxon>Aphanothecaceae</taxon>
        <taxon>Crocosphaera</taxon>
        <taxon>Crocosphaera chwakensis</taxon>
    </lineage>
</organism>
<evidence type="ECO:0000313" key="2">
    <source>
        <dbReference type="Proteomes" id="UP000003781"/>
    </source>
</evidence>
<keyword evidence="2" id="KW-1185">Reference proteome</keyword>
<evidence type="ECO:0000313" key="1">
    <source>
        <dbReference type="EMBL" id="EAZ93585.1"/>
    </source>
</evidence>
<proteinExistence type="predicted"/>
<sequence length="33" mass="4023">MQVRTKTKRCCIISYLIILIKSNKELFFFKILM</sequence>
<comment type="caution">
    <text evidence="1">The sequence shown here is derived from an EMBL/GenBank/DDBJ whole genome shotgun (WGS) entry which is preliminary data.</text>
</comment>
<dbReference type="EMBL" id="AAXW01000002">
    <property type="protein sequence ID" value="EAZ93585.1"/>
    <property type="molecule type" value="Genomic_DNA"/>
</dbReference>
<protein>
    <submittedName>
        <fullName evidence="1">Uncharacterized protein</fullName>
    </submittedName>
</protein>
<accession>A3IIF3</accession>
<reference evidence="1 2" key="1">
    <citation type="submission" date="2007-03" db="EMBL/GenBank/DDBJ databases">
        <authorList>
            <person name="Stal L."/>
            <person name="Ferriera S."/>
            <person name="Johnson J."/>
            <person name="Kravitz S."/>
            <person name="Beeson K."/>
            <person name="Sutton G."/>
            <person name="Rogers Y.-H."/>
            <person name="Friedman R."/>
            <person name="Frazier M."/>
            <person name="Venter J.C."/>
        </authorList>
    </citation>
    <scope>NUCLEOTIDE SEQUENCE [LARGE SCALE GENOMIC DNA]</scope>
    <source>
        <strain evidence="1 2">CCY0110</strain>
    </source>
</reference>
<dbReference type="Proteomes" id="UP000003781">
    <property type="component" value="Unassembled WGS sequence"/>
</dbReference>